<dbReference type="InterPro" id="IPR013783">
    <property type="entry name" value="Ig-like_fold"/>
</dbReference>
<reference evidence="4 5" key="1">
    <citation type="journal article" date="2014" name="Int. J. Syst. Evol. Microbiol.">
        <title>Complete genome sequence of Corynebacterium casei LMG S-19264T (=DSM 44701T), isolated from a smear-ripened cheese.</title>
        <authorList>
            <consortium name="US DOE Joint Genome Institute (JGI-PGF)"/>
            <person name="Walter F."/>
            <person name="Albersmeier A."/>
            <person name="Kalinowski J."/>
            <person name="Ruckert C."/>
        </authorList>
    </citation>
    <scope>NUCLEOTIDE SEQUENCE [LARGE SCALE GENOMIC DNA]</scope>
    <source>
        <strain evidence="4 5">KCTC 12866</strain>
    </source>
</reference>
<accession>A0A8J3G953</accession>
<evidence type="ECO:0000256" key="1">
    <source>
        <dbReference type="ARBA" id="ARBA00022801"/>
    </source>
</evidence>
<evidence type="ECO:0000259" key="3">
    <source>
        <dbReference type="SMART" id="SM00736"/>
    </source>
</evidence>
<dbReference type="GO" id="GO:0004565">
    <property type="term" value="F:beta-galactosidase activity"/>
    <property type="evidence" value="ECO:0007669"/>
    <property type="project" value="InterPro"/>
</dbReference>
<keyword evidence="5" id="KW-1185">Reference proteome</keyword>
<dbReference type="AlphaFoldDB" id="A0A8J3G953"/>
<keyword evidence="1" id="KW-0378">Hydrolase</keyword>
<dbReference type="NCBIfam" id="TIGR04183">
    <property type="entry name" value="Por_Secre_tail"/>
    <property type="match status" value="1"/>
</dbReference>
<sequence length="946" mass="107100">MGVCLAGLLLPSNLSAQAPLAPGNTQRYFSLMLLNLSQEKDFELPVIQQAADAGVNSLLLTIHWDKVYKDSPTGPGDWSRYDDEVKLATQLGLKVAFRIFVGRNRNRINGFWTEAESMKDYKQYPVREVYDATSFSYLHQPSVDLAADFVRQVTERYKYLQKDNNLIFMSVAATPTQEAGYHMYSIPPKGENPDAYLTIFDYSDLYKNGFRTWLKEKYRKIIRLNLLWGAEYKSFDEVVPPVTPWDPNESFFGRRGKDWYIFRHLALKQFNDRMVETVKGVDRSISYITEFGAVSDRVSGVRGTLAFPDLGEKTDGVKIHDDARYDHRWMMDIIRSNSRPDQWVMNEVFYADYLPSSEFYEQIDECFESGAKMVVFVLSTPGHVAANREVIRNSAAKWIPRPMTPIVTADTVSYRLSRAMDKNVDDLAYEAWKQKARGGGPPRPVSVILIEDLLQPEYWKAAENAAPYLLNPVPMQIIAVSRDFTYKLPSDTFADRDGTVVRMEVSGLPAWLRYENGQLVGKPSALGDTRLLVRGIDDEGGATNAYFTIRVDTRENANKPPTVKKSLTTVTAAVNKPFDFTLPKDLFADADGTVTLVEVGTLPAWLTFKDGQFKGLPPRAEEYRIALKAYDDLNAFVETFFTIQVVEPQFLNNPPYVQKTLPVKFTKVNEPFRYTLPADIFGDSDGYISLVTVQTLPTWLNFSLNEFSGTPTEQGEYRILVRAYDNNGGFVETPLLLRVEIPEITFDLMRSGGIIDRQRILTIKEGDEFRSGSLPSMLNVYAYGNFEFDRLDFNLTGPYRYSSRTFRFPHALFAEDGGFVPYVGAYTLTASAYRKDSLVLVDKVRFNIAPGDSSQTSRSLDEWAGYPNPFEDVFNIQLPENQPASPYSFSLISASGQQQPIPAKWISLYGTIAQIDLGSLTISPGIYFVRVESDGAELRLFKVLKK</sequence>
<dbReference type="SUPFAM" id="SSF49313">
    <property type="entry name" value="Cadherin-like"/>
    <property type="match status" value="3"/>
</dbReference>
<name>A0A8J3G953_9BACT</name>
<dbReference type="SUPFAM" id="SSF51445">
    <property type="entry name" value="(Trans)glycosidases"/>
    <property type="match status" value="1"/>
</dbReference>
<evidence type="ECO:0000313" key="4">
    <source>
        <dbReference type="EMBL" id="GHB70471.1"/>
    </source>
</evidence>
<dbReference type="Proteomes" id="UP000598271">
    <property type="component" value="Unassembled WGS sequence"/>
</dbReference>
<dbReference type="Gene3D" id="3.20.20.80">
    <property type="entry name" value="Glycosidases"/>
    <property type="match status" value="1"/>
</dbReference>
<dbReference type="GO" id="GO:0009341">
    <property type="term" value="C:beta-galactosidase complex"/>
    <property type="evidence" value="ECO:0007669"/>
    <property type="project" value="InterPro"/>
</dbReference>
<dbReference type="InterPro" id="IPR015919">
    <property type="entry name" value="Cadherin-like_sf"/>
</dbReference>
<dbReference type="Gene3D" id="2.60.40.10">
    <property type="entry name" value="Immunoglobulins"/>
    <property type="match status" value="3"/>
</dbReference>
<dbReference type="GO" id="GO:0005975">
    <property type="term" value="P:carbohydrate metabolic process"/>
    <property type="evidence" value="ECO:0007669"/>
    <property type="project" value="InterPro"/>
</dbReference>
<feature type="domain" description="Dystroglycan-type cadherin-like" evidence="3">
    <location>
        <begin position="562"/>
        <end position="652"/>
    </location>
</feature>
<dbReference type="PANTHER" id="PTHR21559:SF21">
    <property type="entry name" value="DYSTROGLYCAN 1"/>
    <property type="match status" value="1"/>
</dbReference>
<dbReference type="GO" id="GO:0043236">
    <property type="term" value="F:laminin binding"/>
    <property type="evidence" value="ECO:0007669"/>
    <property type="project" value="TreeGrafter"/>
</dbReference>
<dbReference type="InterPro" id="IPR013529">
    <property type="entry name" value="Glyco_hydro_42_N"/>
</dbReference>
<feature type="domain" description="Dystroglycan-type cadherin-like" evidence="3">
    <location>
        <begin position="468"/>
        <end position="558"/>
    </location>
</feature>
<protein>
    <recommendedName>
        <fullName evidence="3">Dystroglycan-type cadherin-like domain-containing protein</fullName>
    </recommendedName>
</protein>
<keyword evidence="2" id="KW-0326">Glycosidase</keyword>
<evidence type="ECO:0000256" key="2">
    <source>
        <dbReference type="ARBA" id="ARBA00023295"/>
    </source>
</evidence>
<dbReference type="GO" id="GO:0005509">
    <property type="term" value="F:calcium ion binding"/>
    <property type="evidence" value="ECO:0007669"/>
    <property type="project" value="InterPro"/>
</dbReference>
<dbReference type="Pfam" id="PF05345">
    <property type="entry name" value="He_PIG"/>
    <property type="match status" value="2"/>
</dbReference>
<proteinExistence type="predicted"/>
<dbReference type="InterPro" id="IPR017853">
    <property type="entry name" value="GH"/>
</dbReference>
<dbReference type="InterPro" id="IPR006644">
    <property type="entry name" value="Cadg"/>
</dbReference>
<dbReference type="GO" id="GO:0016011">
    <property type="term" value="C:dystroglycan complex"/>
    <property type="evidence" value="ECO:0007669"/>
    <property type="project" value="TreeGrafter"/>
</dbReference>
<dbReference type="PANTHER" id="PTHR21559">
    <property type="entry name" value="DYSTROGLYCAN-RELATED"/>
    <property type="match status" value="1"/>
</dbReference>
<gene>
    <name evidence="4" type="ORF">GCM10007390_25180</name>
</gene>
<comment type="caution">
    <text evidence="4">The sequence shown here is derived from an EMBL/GenBank/DDBJ whole genome shotgun (WGS) entry which is preliminary data.</text>
</comment>
<dbReference type="Pfam" id="PF02449">
    <property type="entry name" value="Glyco_hydro_42"/>
    <property type="match status" value="1"/>
</dbReference>
<feature type="domain" description="Dystroglycan-type cadherin-like" evidence="3">
    <location>
        <begin position="656"/>
        <end position="746"/>
    </location>
</feature>
<dbReference type="InterPro" id="IPR026444">
    <property type="entry name" value="Secre_tail"/>
</dbReference>
<dbReference type="EMBL" id="BMXF01000002">
    <property type="protein sequence ID" value="GHB70471.1"/>
    <property type="molecule type" value="Genomic_DNA"/>
</dbReference>
<dbReference type="SMART" id="SM00736">
    <property type="entry name" value="CADG"/>
    <property type="match status" value="3"/>
</dbReference>
<evidence type="ECO:0000313" key="5">
    <source>
        <dbReference type="Proteomes" id="UP000598271"/>
    </source>
</evidence>
<organism evidence="4 5">
    <name type="scientific">Persicitalea jodogahamensis</name>
    <dbReference type="NCBI Taxonomy" id="402147"/>
    <lineage>
        <taxon>Bacteria</taxon>
        <taxon>Pseudomonadati</taxon>
        <taxon>Bacteroidota</taxon>
        <taxon>Cytophagia</taxon>
        <taxon>Cytophagales</taxon>
        <taxon>Spirosomataceae</taxon>
        <taxon>Persicitalea</taxon>
    </lineage>
</organism>